<dbReference type="RefSeq" id="WP_130172549.1">
    <property type="nucleotide sequence ID" value="NZ_SGTH01000001.1"/>
</dbReference>
<dbReference type="Proteomes" id="UP000294065">
    <property type="component" value="Unassembled WGS sequence"/>
</dbReference>
<dbReference type="AlphaFoldDB" id="A0AAE8GCQ4"/>
<reference evidence="2 3" key="1">
    <citation type="submission" date="2019-02" db="EMBL/GenBank/DDBJ databases">
        <title>The Batch Genome Submission of Acinetobacter spp. strains.</title>
        <authorList>
            <person name="Qin J."/>
            <person name="Hu Y."/>
            <person name="Ye H."/>
            <person name="Wei L."/>
            <person name="Feng Y."/>
            <person name="Zong Z."/>
        </authorList>
    </citation>
    <scope>NUCLEOTIDE SEQUENCE [LARGE SCALE GENOMIC DNA]</scope>
    <source>
        <strain evidence="2 3">WCHAP100012</strain>
    </source>
</reference>
<sequence length="243" mass="28692">MQNFQDLISNNFISIFSAGFILFIGYLRKANQKYKEIKESPILQDIFNVYRHFQDKEILEIEKHLNSPYLSKEDKASLLYELRGKILQKRLKMKEENLSILRYFQNLIYTDYAIRLYNNCKSLLNFNEEEQKFESKEMILPEKAKKLETIGASIFFTNGIFAYILMVYLLYFFDTGINFKKNIELAIMWGCFNVILMLGIVYIGTRILKYFMRQSNALTLLELKTKDLIQILNESPADSTPPN</sequence>
<evidence type="ECO:0000256" key="1">
    <source>
        <dbReference type="SAM" id="Phobius"/>
    </source>
</evidence>
<feature type="transmembrane region" description="Helical" evidence="1">
    <location>
        <begin position="12"/>
        <end position="28"/>
    </location>
</feature>
<feature type="transmembrane region" description="Helical" evidence="1">
    <location>
        <begin position="150"/>
        <end position="173"/>
    </location>
</feature>
<name>A0AAE8GCQ4_ACIPI</name>
<proteinExistence type="predicted"/>
<accession>A0AAE8GCQ4</accession>
<protein>
    <submittedName>
        <fullName evidence="2">Uncharacterized protein</fullName>
    </submittedName>
</protein>
<organism evidence="2 3">
    <name type="scientific">Acinetobacter pittii</name>
    <name type="common">Acinetobacter genomosp. 3</name>
    <dbReference type="NCBI Taxonomy" id="48296"/>
    <lineage>
        <taxon>Bacteria</taxon>
        <taxon>Pseudomonadati</taxon>
        <taxon>Pseudomonadota</taxon>
        <taxon>Gammaproteobacteria</taxon>
        <taxon>Moraxellales</taxon>
        <taxon>Moraxellaceae</taxon>
        <taxon>Acinetobacter</taxon>
        <taxon>Acinetobacter calcoaceticus/baumannii complex</taxon>
    </lineage>
</organism>
<feature type="transmembrane region" description="Helical" evidence="1">
    <location>
        <begin position="185"/>
        <end position="205"/>
    </location>
</feature>
<keyword evidence="1" id="KW-0472">Membrane</keyword>
<comment type="caution">
    <text evidence="2">The sequence shown here is derived from an EMBL/GenBank/DDBJ whole genome shotgun (WGS) entry which is preliminary data.</text>
</comment>
<evidence type="ECO:0000313" key="3">
    <source>
        <dbReference type="Proteomes" id="UP000294065"/>
    </source>
</evidence>
<evidence type="ECO:0000313" key="2">
    <source>
        <dbReference type="EMBL" id="RZH32132.1"/>
    </source>
</evidence>
<keyword evidence="1" id="KW-0812">Transmembrane</keyword>
<keyword evidence="1" id="KW-1133">Transmembrane helix</keyword>
<gene>
    <name evidence="2" type="ORF">EXD98_02625</name>
</gene>
<dbReference type="EMBL" id="SGTH01000001">
    <property type="protein sequence ID" value="RZH32132.1"/>
    <property type="molecule type" value="Genomic_DNA"/>
</dbReference>